<gene>
    <name evidence="1" type="ORF">GCM10023318_14440</name>
</gene>
<name>A0ABP9JYM5_9NOCA</name>
<evidence type="ECO:0000313" key="2">
    <source>
        <dbReference type="Proteomes" id="UP001500603"/>
    </source>
</evidence>
<reference evidence="2" key="1">
    <citation type="journal article" date="2019" name="Int. J. Syst. Evol. Microbiol.">
        <title>The Global Catalogue of Microorganisms (GCM) 10K type strain sequencing project: providing services to taxonomists for standard genome sequencing and annotation.</title>
        <authorList>
            <consortium name="The Broad Institute Genomics Platform"/>
            <consortium name="The Broad Institute Genome Sequencing Center for Infectious Disease"/>
            <person name="Wu L."/>
            <person name="Ma J."/>
        </authorList>
    </citation>
    <scope>NUCLEOTIDE SEQUENCE [LARGE SCALE GENOMIC DNA]</scope>
    <source>
        <strain evidence="2">JCM 18298</strain>
    </source>
</reference>
<evidence type="ECO:0000313" key="1">
    <source>
        <dbReference type="EMBL" id="GAA5047647.1"/>
    </source>
</evidence>
<dbReference type="Proteomes" id="UP001500603">
    <property type="component" value="Unassembled WGS sequence"/>
</dbReference>
<organism evidence="1 2">
    <name type="scientific">Nocardia callitridis</name>
    <dbReference type="NCBI Taxonomy" id="648753"/>
    <lineage>
        <taxon>Bacteria</taxon>
        <taxon>Bacillati</taxon>
        <taxon>Actinomycetota</taxon>
        <taxon>Actinomycetes</taxon>
        <taxon>Mycobacteriales</taxon>
        <taxon>Nocardiaceae</taxon>
        <taxon>Nocardia</taxon>
    </lineage>
</organism>
<keyword evidence="2" id="KW-1185">Reference proteome</keyword>
<sequence length="84" mass="9218">MCTDLNHETNGEIAVGLRFLGGSSGKNGSPRLWETDEEYIWQGYPVEDTAVLAEIDVPDGEIVVRVPKSLVQYLPKDELNGVAD</sequence>
<proteinExistence type="predicted"/>
<comment type="caution">
    <text evidence="1">The sequence shown here is derived from an EMBL/GenBank/DDBJ whole genome shotgun (WGS) entry which is preliminary data.</text>
</comment>
<accession>A0ABP9JYM5</accession>
<dbReference type="RefSeq" id="WP_345494254.1">
    <property type="nucleotide sequence ID" value="NZ_BAABJM010000001.1"/>
</dbReference>
<dbReference type="EMBL" id="BAABJM010000001">
    <property type="protein sequence ID" value="GAA5047647.1"/>
    <property type="molecule type" value="Genomic_DNA"/>
</dbReference>
<protein>
    <submittedName>
        <fullName evidence="1">Uncharacterized protein</fullName>
    </submittedName>
</protein>